<name>A0ABR2JMZ5_9PEZI</name>
<dbReference type="PANTHER" id="PTHR13878">
    <property type="entry name" value="GULONOLACTONE OXIDASE"/>
    <property type="match status" value="1"/>
</dbReference>
<sequence length="702" mass="76720">MPPTWSAWIYNMATVRAAIATRPHPGLSRGKPLVVADLSFTHHGSHQPKTAPCSRALLDSAVSCGWPTVTKFSSLAIAKASLGRAAETLSGSWASGDAASLQLTDAVLQNLEKANADPDINLSLFEFPGKGKEQGKFTACKTYPGDELWPSTAEWDAFDQLLGGALIKTVPIGAACYPGHEAYNAEKCKEILDGWHDSEVHVRDPTSVMSPLFQGETCMPQQGANASSSGSTCEIGGFPQYVANVTTVAQIQLAVNFARNTNLRLVVHNTGHDFFGKSVGAGALSIWTHHLKSSEFVKELKTPSYTGPALNVGSGIQIHDLYELTRQLGYTAVGGECKGVGATGGYMAGGGHGPLMSLYGMGADSVLSVDVVLPDGRFVTADETQNTDLFWALRGGGGSTFGVVTGMTLKLHPASSFSGVTFELAAGPGTENTNEVFWAAMYAYWRKFPSYAEKHTYGYSIMFPTETGFTWSMLPWLVPGMPLAEFQDMVAPLFAEWTALGLNFTPMYFEHDNWYDTWKAHFPKENVAVDRVRTASRLFPKKNWDDATLLNATMDAVRSIIEEGSALVQYNIQGLAPEGTPENAINPAWREAVMFGIIGYAWSESTTKEEFEAGHRKISRDWMERLRKVTPGGGGYLNEGDVMEPNPGQAFYGSNYERLLDIKREVDPWDVFWAPTAVGSERWYVTRQEDWLTLQTGRLCRK</sequence>
<evidence type="ECO:0000256" key="1">
    <source>
        <dbReference type="ARBA" id="ARBA00005466"/>
    </source>
</evidence>
<evidence type="ECO:0000259" key="3">
    <source>
        <dbReference type="PROSITE" id="PS51387"/>
    </source>
</evidence>
<dbReference type="PROSITE" id="PS51387">
    <property type="entry name" value="FAD_PCMH"/>
    <property type="match status" value="1"/>
</dbReference>
<gene>
    <name evidence="4" type="ORF">PGQ11_001471</name>
</gene>
<dbReference type="InterPro" id="IPR016166">
    <property type="entry name" value="FAD-bd_PCMH"/>
</dbReference>
<reference evidence="4 5" key="1">
    <citation type="journal article" date="2024" name="IMA Fungus">
        <title>Apiospora arundinis, a panoply of carbohydrate-active enzymes and secondary metabolites.</title>
        <authorList>
            <person name="Sorensen T."/>
            <person name="Petersen C."/>
            <person name="Muurmann A.T."/>
            <person name="Christiansen J.V."/>
            <person name="Brundto M.L."/>
            <person name="Overgaard C.K."/>
            <person name="Boysen A.T."/>
            <person name="Wollenberg R.D."/>
            <person name="Larsen T.O."/>
            <person name="Sorensen J.L."/>
            <person name="Nielsen K.L."/>
            <person name="Sondergaard T.E."/>
        </authorList>
    </citation>
    <scope>NUCLEOTIDE SEQUENCE [LARGE SCALE GENOMIC DNA]</scope>
    <source>
        <strain evidence="4 5">AAU 773</strain>
    </source>
</reference>
<evidence type="ECO:0000313" key="5">
    <source>
        <dbReference type="Proteomes" id="UP001390339"/>
    </source>
</evidence>
<dbReference type="SUPFAM" id="SSF56176">
    <property type="entry name" value="FAD-binding/transporter-associated domain-like"/>
    <property type="match status" value="1"/>
</dbReference>
<dbReference type="InterPro" id="IPR016169">
    <property type="entry name" value="FAD-bd_PCMH_sub2"/>
</dbReference>
<organism evidence="4 5">
    <name type="scientific">Apiospora arundinis</name>
    <dbReference type="NCBI Taxonomy" id="335852"/>
    <lineage>
        <taxon>Eukaryota</taxon>
        <taxon>Fungi</taxon>
        <taxon>Dikarya</taxon>
        <taxon>Ascomycota</taxon>
        <taxon>Pezizomycotina</taxon>
        <taxon>Sordariomycetes</taxon>
        <taxon>Xylariomycetidae</taxon>
        <taxon>Amphisphaeriales</taxon>
        <taxon>Apiosporaceae</taxon>
        <taxon>Apiospora</taxon>
    </lineage>
</organism>
<dbReference type="InterPro" id="IPR006094">
    <property type="entry name" value="Oxid_FAD_bind_N"/>
</dbReference>
<dbReference type="InterPro" id="IPR012951">
    <property type="entry name" value="BBE"/>
</dbReference>
<dbReference type="InterPro" id="IPR050432">
    <property type="entry name" value="FAD-linked_Oxidoreductases_BP"/>
</dbReference>
<dbReference type="Proteomes" id="UP001390339">
    <property type="component" value="Unassembled WGS sequence"/>
</dbReference>
<comment type="caution">
    <text evidence="4">The sequence shown here is derived from an EMBL/GenBank/DDBJ whole genome shotgun (WGS) entry which is preliminary data.</text>
</comment>
<keyword evidence="5" id="KW-1185">Reference proteome</keyword>
<dbReference type="Gene3D" id="3.30.465.10">
    <property type="match status" value="2"/>
</dbReference>
<evidence type="ECO:0000313" key="4">
    <source>
        <dbReference type="EMBL" id="KAK8880177.1"/>
    </source>
</evidence>
<dbReference type="InterPro" id="IPR036318">
    <property type="entry name" value="FAD-bd_PCMH-like_sf"/>
</dbReference>
<dbReference type="PANTHER" id="PTHR13878:SF91">
    <property type="entry name" value="FAD BINDING DOMAIN PROTEIN (AFU_ORTHOLOGUE AFUA_6G12070)-RELATED"/>
    <property type="match status" value="1"/>
</dbReference>
<accession>A0ABR2JMZ5</accession>
<dbReference type="EMBL" id="JAPCWZ010000001">
    <property type="protein sequence ID" value="KAK8880177.1"/>
    <property type="molecule type" value="Genomic_DNA"/>
</dbReference>
<feature type="domain" description="FAD-binding PCMH-type" evidence="3">
    <location>
        <begin position="235"/>
        <end position="414"/>
    </location>
</feature>
<proteinExistence type="inferred from homology"/>
<evidence type="ECO:0000256" key="2">
    <source>
        <dbReference type="ARBA" id="ARBA00023002"/>
    </source>
</evidence>
<protein>
    <submittedName>
        <fullName evidence="4">FAD-linked oxidoreductase ZEB1</fullName>
    </submittedName>
</protein>
<dbReference type="Pfam" id="PF01565">
    <property type="entry name" value="FAD_binding_4"/>
    <property type="match status" value="1"/>
</dbReference>
<comment type="similarity">
    <text evidence="1">Belongs to the oxygen-dependent FAD-linked oxidoreductase family.</text>
</comment>
<keyword evidence="2" id="KW-0560">Oxidoreductase</keyword>
<dbReference type="Pfam" id="PF08031">
    <property type="entry name" value="BBE"/>
    <property type="match status" value="1"/>
</dbReference>